<dbReference type="InterPro" id="IPR025066">
    <property type="entry name" value="CCDC174-like"/>
</dbReference>
<keyword evidence="5" id="KW-1185">Reference proteome</keyword>
<organism evidence="4 5">
    <name type="scientific">Rhynchophorus ferrugineus</name>
    <name type="common">Red palm weevil</name>
    <name type="synonym">Curculio ferrugineus</name>
    <dbReference type="NCBI Taxonomy" id="354439"/>
    <lineage>
        <taxon>Eukaryota</taxon>
        <taxon>Metazoa</taxon>
        <taxon>Ecdysozoa</taxon>
        <taxon>Arthropoda</taxon>
        <taxon>Hexapoda</taxon>
        <taxon>Insecta</taxon>
        <taxon>Pterygota</taxon>
        <taxon>Neoptera</taxon>
        <taxon>Endopterygota</taxon>
        <taxon>Coleoptera</taxon>
        <taxon>Polyphaga</taxon>
        <taxon>Cucujiformia</taxon>
        <taxon>Curculionidae</taxon>
        <taxon>Dryophthorinae</taxon>
        <taxon>Rhynchophorus</taxon>
    </lineage>
</organism>
<keyword evidence="1" id="KW-0175">Coiled coil</keyword>
<dbReference type="EMBL" id="JAACXV010014491">
    <property type="protein sequence ID" value="KAF7266878.1"/>
    <property type="molecule type" value="Genomic_DNA"/>
</dbReference>
<reference evidence="4" key="1">
    <citation type="submission" date="2020-08" db="EMBL/GenBank/DDBJ databases">
        <title>Genome sequencing and assembly of the red palm weevil Rhynchophorus ferrugineus.</title>
        <authorList>
            <person name="Dias G.B."/>
            <person name="Bergman C.M."/>
            <person name="Manee M."/>
        </authorList>
    </citation>
    <scope>NUCLEOTIDE SEQUENCE</scope>
    <source>
        <strain evidence="4">AA-2017</strain>
        <tissue evidence="4">Whole larva</tissue>
    </source>
</reference>
<feature type="compositionally biased region" description="Basic and acidic residues" evidence="2">
    <location>
        <begin position="272"/>
        <end position="294"/>
    </location>
</feature>
<proteinExistence type="predicted"/>
<dbReference type="Pfam" id="PF25449">
    <property type="entry name" value="CCDC174_GRSR"/>
    <property type="match status" value="1"/>
</dbReference>
<dbReference type="PANTHER" id="PTHR15885">
    <property type="entry name" value="COILED-COIL DOMAIN-CONTAINING PROTEIN 174"/>
    <property type="match status" value="1"/>
</dbReference>
<dbReference type="OrthoDB" id="333551at2759"/>
<feature type="region of interest" description="Disordered" evidence="2">
    <location>
        <begin position="189"/>
        <end position="209"/>
    </location>
</feature>
<gene>
    <name evidence="4" type="ORF">GWI33_019808</name>
</gene>
<dbReference type="PANTHER" id="PTHR15885:SF1">
    <property type="entry name" value="COILED-COIL DOMAIN-CONTAINING PROTEIN 174"/>
    <property type="match status" value="1"/>
</dbReference>
<feature type="compositionally biased region" description="Acidic residues" evidence="2">
    <location>
        <begin position="313"/>
        <end position="325"/>
    </location>
</feature>
<evidence type="ECO:0000313" key="4">
    <source>
        <dbReference type="EMBL" id="KAF7266878.1"/>
    </source>
</evidence>
<feature type="compositionally biased region" description="Basic and acidic residues" evidence="2">
    <location>
        <begin position="190"/>
        <end position="201"/>
    </location>
</feature>
<feature type="compositionally biased region" description="Basic residues" evidence="2">
    <location>
        <begin position="299"/>
        <end position="308"/>
    </location>
</feature>
<name>A0A834M107_RHYFE</name>
<comment type="caution">
    <text evidence="4">The sequence shown here is derived from an EMBL/GenBank/DDBJ whole genome shotgun (WGS) entry which is preliminary data.</text>
</comment>
<feature type="compositionally biased region" description="Basic and acidic residues" evidence="2">
    <location>
        <begin position="379"/>
        <end position="389"/>
    </location>
</feature>
<evidence type="ECO:0000256" key="2">
    <source>
        <dbReference type="SAM" id="MobiDB-lite"/>
    </source>
</evidence>
<dbReference type="Proteomes" id="UP000625711">
    <property type="component" value="Unassembled WGS sequence"/>
</dbReference>
<dbReference type="Pfam" id="PF13300">
    <property type="entry name" value="DUF4078"/>
    <property type="match status" value="1"/>
</dbReference>
<feature type="compositionally biased region" description="Basic and acidic residues" evidence="2">
    <location>
        <begin position="405"/>
        <end position="415"/>
    </location>
</feature>
<accession>A0A834M107</accession>
<feature type="region of interest" description="Disordered" evidence="2">
    <location>
        <begin position="266"/>
        <end position="450"/>
    </location>
</feature>
<feature type="compositionally biased region" description="Basic and acidic residues" evidence="2">
    <location>
        <begin position="326"/>
        <end position="352"/>
    </location>
</feature>
<dbReference type="AlphaFoldDB" id="A0A834M107"/>
<sequence length="489" mass="58089">MSTYEISKSALLNLKAEILRKEDDLVKAKSENVQKLKVIKKRAPLELKNKGVEERKQFDYTEEELDLLKLSRSKLETKAKLYEQLSSNGSSTEILNRKYLVRFDKKGIDCSIPKELTDVENLEKEVSDHYDDEVDSSEEWVEYVDCLGRSRKCLRKDLNYFKSKDEDLKSVVEKRQNADSVVETIEDNVETEKASSEKDIENSNEPELMSADIRRDILRQKWEEEEEELRDRSDVHYQNVLFDEARQHGVGYYAFSKDEEERLKQQQALKNLRQETEQKQQKAKELRLLRDKQMAARIRAAKNRRRARLGLPPEEDNSNEIEDEKDMTTDDEERKRVEEEKKKEEEEKQQMEKRKRHLRPWDIGKEGLKEHYIMSQNEWNEKKRDERCSEFAPPTSYQLSKLRHSSKDNHYQKNSDDDDDDDDSDELMRDYRKSKAESINPYKYSQEKTDLNHITSNKKFKSTVDDYHISDTVEAGLKFLRSQVENDKK</sequence>
<feature type="compositionally biased region" description="Acidic residues" evidence="2">
    <location>
        <begin position="416"/>
        <end position="425"/>
    </location>
</feature>
<protein>
    <recommendedName>
        <fullName evidence="3">CCDC174 alpha/beta GRSR domain-containing protein</fullName>
    </recommendedName>
</protein>
<feature type="compositionally biased region" description="Basic and acidic residues" evidence="2">
    <location>
        <begin position="359"/>
        <end position="372"/>
    </location>
</feature>
<evidence type="ECO:0000259" key="3">
    <source>
        <dbReference type="Pfam" id="PF25449"/>
    </source>
</evidence>
<evidence type="ECO:0000256" key="1">
    <source>
        <dbReference type="ARBA" id="ARBA00023054"/>
    </source>
</evidence>
<dbReference type="InterPro" id="IPR057464">
    <property type="entry name" value="CCDC174_GRSR"/>
</dbReference>
<evidence type="ECO:0000313" key="5">
    <source>
        <dbReference type="Proteomes" id="UP000625711"/>
    </source>
</evidence>
<feature type="domain" description="CCDC174 alpha/beta GRSR" evidence="3">
    <location>
        <begin position="140"/>
        <end position="169"/>
    </location>
</feature>
<feature type="compositionally biased region" description="Basic and acidic residues" evidence="2">
    <location>
        <begin position="426"/>
        <end position="436"/>
    </location>
</feature>
<dbReference type="GO" id="GO:0005634">
    <property type="term" value="C:nucleus"/>
    <property type="evidence" value="ECO:0007669"/>
    <property type="project" value="TreeGrafter"/>
</dbReference>